<gene>
    <name evidence="9" type="ORF">OFUS_LOCUS7487</name>
</gene>
<evidence type="ECO:0000256" key="5">
    <source>
        <dbReference type="ARBA" id="ARBA00023040"/>
    </source>
</evidence>
<comment type="caution">
    <text evidence="9">The sequence shown here is derived from an EMBL/GenBank/DDBJ whole genome shotgun (WGS) entry which is preliminary data.</text>
</comment>
<evidence type="ECO:0000256" key="4">
    <source>
        <dbReference type="ARBA" id="ARBA00022989"/>
    </source>
</evidence>
<evidence type="ECO:0000256" key="7">
    <source>
        <dbReference type="ARBA" id="ARBA00023170"/>
    </source>
</evidence>
<organism evidence="9 10">
    <name type="scientific">Owenia fusiformis</name>
    <name type="common">Polychaete worm</name>
    <dbReference type="NCBI Taxonomy" id="6347"/>
    <lineage>
        <taxon>Eukaryota</taxon>
        <taxon>Metazoa</taxon>
        <taxon>Spiralia</taxon>
        <taxon>Lophotrochozoa</taxon>
        <taxon>Annelida</taxon>
        <taxon>Polychaeta</taxon>
        <taxon>Sedentaria</taxon>
        <taxon>Canalipalpata</taxon>
        <taxon>Sabellida</taxon>
        <taxon>Oweniida</taxon>
        <taxon>Oweniidae</taxon>
        <taxon>Owenia</taxon>
    </lineage>
</organism>
<keyword evidence="10" id="KW-1185">Reference proteome</keyword>
<evidence type="ECO:0000313" key="10">
    <source>
        <dbReference type="Proteomes" id="UP000749559"/>
    </source>
</evidence>
<keyword evidence="8" id="KW-0807">Transducer</keyword>
<comment type="subcellular location">
    <subcellularLocation>
        <location evidence="1">Cell membrane</location>
        <topology evidence="1">Multi-pass membrane protein</topology>
    </subcellularLocation>
</comment>
<evidence type="ECO:0000256" key="8">
    <source>
        <dbReference type="ARBA" id="ARBA00023224"/>
    </source>
</evidence>
<dbReference type="PANTHER" id="PTHR24249">
    <property type="entry name" value="HISTAMINE RECEPTOR-RELATED G-PROTEIN COUPLED RECEPTOR"/>
    <property type="match status" value="1"/>
</dbReference>
<protein>
    <submittedName>
        <fullName evidence="9">Uncharacterized protein</fullName>
    </submittedName>
</protein>
<dbReference type="GO" id="GO:0004930">
    <property type="term" value="F:G protein-coupled receptor activity"/>
    <property type="evidence" value="ECO:0007669"/>
    <property type="project" value="UniProtKB-KW"/>
</dbReference>
<evidence type="ECO:0000256" key="1">
    <source>
        <dbReference type="ARBA" id="ARBA00004651"/>
    </source>
</evidence>
<dbReference type="PROSITE" id="PS50262">
    <property type="entry name" value="G_PROTEIN_RECEP_F1_2"/>
    <property type="match status" value="1"/>
</dbReference>
<dbReference type="SUPFAM" id="SSF81321">
    <property type="entry name" value="Family A G protein-coupled receptor-like"/>
    <property type="match status" value="1"/>
</dbReference>
<dbReference type="InterPro" id="IPR017452">
    <property type="entry name" value="GPCR_Rhodpsn_7TM"/>
</dbReference>
<dbReference type="AlphaFoldDB" id="A0A8J1Y1H9"/>
<dbReference type="Gene3D" id="1.20.1070.10">
    <property type="entry name" value="Rhodopsin 7-helix transmembrane proteins"/>
    <property type="match status" value="1"/>
</dbReference>
<proteinExistence type="predicted"/>
<keyword evidence="3" id="KW-0812">Transmembrane</keyword>
<name>A0A8J1Y1H9_OWEFU</name>
<sequence>MYLLMVGEDIIIMDNTTVMEVKLESDTTVVIFTILSTFLCAISAFLNITTMIIVIYLPKQTPFSKLFINLAICDTLGTVAIYIGDGFYRAGIHWNLLSLERLNSIFIVAGICFNLLFLTSTVTLLVFAIMRFIAIKKPHLFKSYFVSSKRILIYICLCWIISTFVALPSIICEYSPKKKCGTFFKDNQNVSFSDSNLNQYNDRRLLDNSNVTIESVNSMNISLYDATRGTPVLSGSSFNTSDTGRHNPQPCLTELAYSVCYHWKYTWAGGKALILIIVVLLYVHVSKDLLKRSGSFRENDDSVRKRAHDLRAFITIIILTVSLVLLGVPYIVVRVYRRAVFDQTTIDVYQHCIIYFPYINFILDPLVYSIRSPDIYDKYKSIIERIICHIRGQEPRGNGYGVISMNNGETVTQTIPNNHGPTKEDVV</sequence>
<accession>A0A8J1Y1H9</accession>
<evidence type="ECO:0000256" key="6">
    <source>
        <dbReference type="ARBA" id="ARBA00023136"/>
    </source>
</evidence>
<dbReference type="PANTHER" id="PTHR24249:SF411">
    <property type="entry name" value="G-PROTEIN COUPLED RECEPTORS FAMILY 1 PROFILE DOMAIN-CONTAINING PROTEIN"/>
    <property type="match status" value="1"/>
</dbReference>
<keyword evidence="5" id="KW-0297">G-protein coupled receptor</keyword>
<dbReference type="Pfam" id="PF00001">
    <property type="entry name" value="7tm_1"/>
    <property type="match status" value="1"/>
</dbReference>
<dbReference type="GO" id="GO:0005886">
    <property type="term" value="C:plasma membrane"/>
    <property type="evidence" value="ECO:0007669"/>
    <property type="project" value="UniProtKB-SubCell"/>
</dbReference>
<evidence type="ECO:0000313" key="9">
    <source>
        <dbReference type="EMBL" id="CAH1780849.1"/>
    </source>
</evidence>
<dbReference type="OrthoDB" id="9615015at2759"/>
<keyword evidence="6" id="KW-0472">Membrane</keyword>
<dbReference type="Proteomes" id="UP000749559">
    <property type="component" value="Unassembled WGS sequence"/>
</dbReference>
<evidence type="ECO:0000256" key="2">
    <source>
        <dbReference type="ARBA" id="ARBA00022475"/>
    </source>
</evidence>
<evidence type="ECO:0000256" key="3">
    <source>
        <dbReference type="ARBA" id="ARBA00022692"/>
    </source>
</evidence>
<keyword evidence="7" id="KW-0675">Receptor</keyword>
<dbReference type="InterPro" id="IPR000276">
    <property type="entry name" value="GPCR_Rhodpsn"/>
</dbReference>
<keyword evidence="2" id="KW-1003">Cell membrane</keyword>
<dbReference type="EMBL" id="CAIIXF020000004">
    <property type="protein sequence ID" value="CAH1780849.1"/>
    <property type="molecule type" value="Genomic_DNA"/>
</dbReference>
<dbReference type="InterPro" id="IPR050569">
    <property type="entry name" value="TAAR"/>
</dbReference>
<keyword evidence="4" id="KW-1133">Transmembrane helix</keyword>
<reference evidence="9" key="1">
    <citation type="submission" date="2022-03" db="EMBL/GenBank/DDBJ databases">
        <authorList>
            <person name="Martin C."/>
        </authorList>
    </citation>
    <scope>NUCLEOTIDE SEQUENCE</scope>
</reference>
<dbReference type="PRINTS" id="PR00237">
    <property type="entry name" value="GPCRRHODOPSN"/>
</dbReference>